<dbReference type="EMBL" id="OIVN01000853">
    <property type="protein sequence ID" value="SPC86477.1"/>
    <property type="molecule type" value="Genomic_DNA"/>
</dbReference>
<dbReference type="InterPro" id="IPR029472">
    <property type="entry name" value="Copia-like_N"/>
</dbReference>
<feature type="domain" description="Retrotransposon Copia-like N-terminal" evidence="2">
    <location>
        <begin position="164"/>
        <end position="205"/>
    </location>
</feature>
<dbReference type="PANTHER" id="PTHR37610">
    <property type="entry name" value="CCHC-TYPE DOMAIN-CONTAINING PROTEIN"/>
    <property type="match status" value="1"/>
</dbReference>
<reference evidence="3" key="1">
    <citation type="submission" date="2018-02" db="EMBL/GenBank/DDBJ databases">
        <authorList>
            <person name="Cohen D.B."/>
            <person name="Kent A.D."/>
        </authorList>
    </citation>
    <scope>NUCLEOTIDE SEQUENCE</scope>
</reference>
<organism evidence="3">
    <name type="scientific">Fagus sylvatica</name>
    <name type="common">Beechnut</name>
    <dbReference type="NCBI Taxonomy" id="28930"/>
    <lineage>
        <taxon>Eukaryota</taxon>
        <taxon>Viridiplantae</taxon>
        <taxon>Streptophyta</taxon>
        <taxon>Embryophyta</taxon>
        <taxon>Tracheophyta</taxon>
        <taxon>Spermatophyta</taxon>
        <taxon>Magnoliopsida</taxon>
        <taxon>eudicotyledons</taxon>
        <taxon>Gunneridae</taxon>
        <taxon>Pentapetalae</taxon>
        <taxon>rosids</taxon>
        <taxon>fabids</taxon>
        <taxon>Fagales</taxon>
        <taxon>Fagaceae</taxon>
        <taxon>Fagus</taxon>
    </lineage>
</organism>
<proteinExistence type="predicted"/>
<dbReference type="PANTHER" id="PTHR37610:SF97">
    <property type="entry name" value="RETROTRANSPOSON GAG DOMAIN-CONTAINING PROTEIN"/>
    <property type="match status" value="1"/>
</dbReference>
<protein>
    <recommendedName>
        <fullName evidence="4">Retrotransposon Copia-like N-terminal domain-containing protein</fullName>
    </recommendedName>
</protein>
<dbReference type="InterPro" id="IPR005162">
    <property type="entry name" value="Retrotrans_gag_dom"/>
</dbReference>
<evidence type="ECO:0008006" key="4">
    <source>
        <dbReference type="Google" id="ProtNLM"/>
    </source>
</evidence>
<dbReference type="Pfam" id="PF03732">
    <property type="entry name" value="Retrotrans_gag"/>
    <property type="match status" value="1"/>
</dbReference>
<gene>
    <name evidence="3" type="ORF">FSB_LOCUS14359</name>
</gene>
<evidence type="ECO:0000313" key="3">
    <source>
        <dbReference type="EMBL" id="SPC86477.1"/>
    </source>
</evidence>
<sequence>MHEAKPISSPMSSNTVLSQYGGMALSDPSTYRSVVASLQYLSLTRPDIAFRLCRVGSNALQFLVGKLSKVVTAGASWQSSQHQLAIFILLSLPSSVLLFCANFNMVSEQIPTVPTEPIAPTHTEIPISAGISSSTSTEIPVPPVAPTFAGSMDDSNPCLLTNGDNPGLSLVTQPLIGENYQTWSRSMAMALVAKNKAGFVNGSIKAVDSSSPQYGSWKRCDTMVLSWLLNSLSKEISASVIYLDTAFEVWQDLKERFSQSNGPRVYQLQKAIASLNQEQSSVSAFYTKLKGFWDELMNFRPIPACNCGALKTLLDYQRSEYVMKFLVGLNDSYASIRGQILLMEPLPTINKVFALVSQEERQRELTSGPMMHADNSGPTVLAVANYKPYGGNKNFGRKERPVCSHCGITGHIVEKCYKIHGYPPGYKSRARLAANQVTASTVGHYDGNTHGNASLPITSEQCHQLISFLNSQMANEASTSTHQAATIISHPPNFSEKPFPMTPGSLTQVPLITWFI</sequence>
<evidence type="ECO:0000259" key="2">
    <source>
        <dbReference type="Pfam" id="PF14244"/>
    </source>
</evidence>
<name>A0A2N9F6C1_FAGSY</name>
<evidence type="ECO:0000259" key="1">
    <source>
        <dbReference type="Pfam" id="PF03732"/>
    </source>
</evidence>
<dbReference type="AlphaFoldDB" id="A0A2N9F6C1"/>
<dbReference type="Pfam" id="PF14244">
    <property type="entry name" value="Retrotran_gag_3"/>
    <property type="match status" value="1"/>
</dbReference>
<feature type="domain" description="Retrotransposon gag" evidence="1">
    <location>
        <begin position="226"/>
        <end position="298"/>
    </location>
</feature>
<accession>A0A2N9F6C1</accession>